<dbReference type="EMBL" id="BGPR01000160">
    <property type="protein sequence ID" value="GBM00741.1"/>
    <property type="molecule type" value="Genomic_DNA"/>
</dbReference>
<comment type="caution">
    <text evidence="2">The sequence shown here is derived from an EMBL/GenBank/DDBJ whole genome shotgun (WGS) entry which is preliminary data.</text>
</comment>
<feature type="region of interest" description="Disordered" evidence="1">
    <location>
        <begin position="82"/>
        <end position="109"/>
    </location>
</feature>
<evidence type="ECO:0000313" key="3">
    <source>
        <dbReference type="Proteomes" id="UP000499080"/>
    </source>
</evidence>
<proteinExistence type="predicted"/>
<keyword evidence="3" id="KW-1185">Reference proteome</keyword>
<protein>
    <submittedName>
        <fullName evidence="2">Uncharacterized protein</fullName>
    </submittedName>
</protein>
<accession>A0A4Y2C8H8</accession>
<evidence type="ECO:0000256" key="1">
    <source>
        <dbReference type="SAM" id="MobiDB-lite"/>
    </source>
</evidence>
<name>A0A4Y2C8H8_ARAVE</name>
<dbReference type="AlphaFoldDB" id="A0A4Y2C8H8"/>
<dbReference type="Proteomes" id="UP000499080">
    <property type="component" value="Unassembled WGS sequence"/>
</dbReference>
<reference evidence="2 3" key="1">
    <citation type="journal article" date="2019" name="Sci. Rep.">
        <title>Orb-weaving spider Araneus ventricosus genome elucidates the spidroin gene catalogue.</title>
        <authorList>
            <person name="Kono N."/>
            <person name="Nakamura H."/>
            <person name="Ohtoshi R."/>
            <person name="Moran D.A.P."/>
            <person name="Shinohara A."/>
            <person name="Yoshida Y."/>
            <person name="Fujiwara M."/>
            <person name="Mori M."/>
            <person name="Tomita M."/>
            <person name="Arakawa K."/>
        </authorList>
    </citation>
    <scope>NUCLEOTIDE SEQUENCE [LARGE SCALE GENOMIC DNA]</scope>
</reference>
<gene>
    <name evidence="2" type="ORF">AVEN_150908_1</name>
</gene>
<sequence length="109" mass="12332">MYRRRSLQVLHGVSDRYKCITCGVALARRSGRGCIEERSPRGNRSSPETEVGVLTAIIGHGTAPPEGEMPRHRVEDSIAHHYYTPRRSENPVTYPVFSHPRTRGEQLHV</sequence>
<evidence type="ECO:0000313" key="2">
    <source>
        <dbReference type="EMBL" id="GBM00741.1"/>
    </source>
</evidence>
<organism evidence="2 3">
    <name type="scientific">Araneus ventricosus</name>
    <name type="common">Orbweaver spider</name>
    <name type="synonym">Epeira ventricosa</name>
    <dbReference type="NCBI Taxonomy" id="182803"/>
    <lineage>
        <taxon>Eukaryota</taxon>
        <taxon>Metazoa</taxon>
        <taxon>Ecdysozoa</taxon>
        <taxon>Arthropoda</taxon>
        <taxon>Chelicerata</taxon>
        <taxon>Arachnida</taxon>
        <taxon>Araneae</taxon>
        <taxon>Araneomorphae</taxon>
        <taxon>Entelegynae</taxon>
        <taxon>Araneoidea</taxon>
        <taxon>Araneidae</taxon>
        <taxon>Araneus</taxon>
    </lineage>
</organism>